<dbReference type="PANTHER" id="PTHR33434">
    <property type="entry name" value="DEGV DOMAIN-CONTAINING PROTEIN DR_1986-RELATED"/>
    <property type="match status" value="1"/>
</dbReference>
<evidence type="ECO:0000313" key="3">
    <source>
        <dbReference type="EMBL" id="KGM53675.1"/>
    </source>
</evidence>
<evidence type="ECO:0000259" key="2">
    <source>
        <dbReference type="PROSITE" id="PS51480"/>
    </source>
</evidence>
<dbReference type="InterPro" id="IPR003797">
    <property type="entry name" value="DegV"/>
</dbReference>
<feature type="domain" description="DhaL" evidence="2">
    <location>
        <begin position="40"/>
        <end position="234"/>
    </location>
</feature>
<dbReference type="PROSITE" id="PS51482">
    <property type="entry name" value="DEGV"/>
    <property type="match status" value="1"/>
</dbReference>
<dbReference type="Gene3D" id="3.40.50.10170">
    <property type="match status" value="1"/>
</dbReference>
<dbReference type="InterPro" id="IPR004007">
    <property type="entry name" value="DhaL_dom"/>
</dbReference>
<dbReference type="GO" id="GO:0004371">
    <property type="term" value="F:glycerone kinase activity"/>
    <property type="evidence" value="ECO:0007669"/>
    <property type="project" value="InterPro"/>
</dbReference>
<dbReference type="InterPro" id="IPR050270">
    <property type="entry name" value="DegV_domain_contain"/>
</dbReference>
<gene>
    <name evidence="3" type="ORF">N800_07165</name>
</gene>
<dbReference type="Pfam" id="PF02734">
    <property type="entry name" value="Dak2"/>
    <property type="match status" value="1"/>
</dbReference>
<dbReference type="SUPFAM" id="SSF101473">
    <property type="entry name" value="DhaL-like"/>
    <property type="match status" value="1"/>
</dbReference>
<evidence type="ECO:0000313" key="4">
    <source>
        <dbReference type="Proteomes" id="UP000029998"/>
    </source>
</evidence>
<dbReference type="SUPFAM" id="SSF82549">
    <property type="entry name" value="DAK1/DegV-like"/>
    <property type="match status" value="1"/>
</dbReference>
<sequence>MRLQLLRRDMVQARACRTLRTMPAPSLAVRPSETELLTAPALRRALIAGARRVIADRDQLNRINVFPVADGDTGNNLAQTLGSLLNGALRRRSRHVGELLQRIGNDAIDGARGNSGAILAQFFFGAAEQARGWAAMDAVGLAAAARRGADSARAALAHPVEGTILSVIGAFAEALEEAVRRDAQLAPRGGFAAALARARQALADTPRQMAALQKAGVVDAGAKGFVDLLEGMSDYLEGGPRAARALTEAAHEEAHAGCGDAHPAHDAVDPARRWCGECLVLGTVIDRDALRGALEAIGADSLVLAGGAARMRVHAHVGRPQALFDACAAFGQVEAMKADDMLRQQHSSDTARRVAVITDSAADLPEALAERYDIHLVPVRVSVDGRDYLDKVGLATADFYRRMAVARDVPRTSQPPPGDFRRPFEFLLAHHEAVLYVGLSRAVSGTLQSAEQAATRVGEGRVHVLDSVNAAGGQGLLAWRAAELAAAGGAVADIVAELERLRPQTLTWAMARDIRHAVRGGRIPTWAEPVVRLTGLTPVARFRDDGRLKVAGGLLARQGAPEAFARYVARRLPAGTRWRAIVGHCDAADDGARLLQALRERADVVEAHLVETGPAIGAHAGRGALVVSVQPAP</sequence>
<dbReference type="PANTHER" id="PTHR33434:SF4">
    <property type="entry name" value="PHOSPHATASE PROTEIN"/>
    <property type="match status" value="1"/>
</dbReference>
<protein>
    <recommendedName>
        <fullName evidence="2">DhaL domain-containing protein</fullName>
    </recommendedName>
</protein>
<reference evidence="3 4" key="1">
    <citation type="submission" date="2013-08" db="EMBL/GenBank/DDBJ databases">
        <title>Genome sequencing of Lysobacter.</title>
        <authorList>
            <person name="Zhang S."/>
            <person name="Wang G."/>
        </authorList>
    </citation>
    <scope>NUCLEOTIDE SEQUENCE [LARGE SCALE GENOMIC DNA]</scope>
    <source>
        <strain evidence="3 4">GH1-9</strain>
    </source>
</reference>
<dbReference type="NCBIfam" id="TIGR00762">
    <property type="entry name" value="DegV"/>
    <property type="match status" value="1"/>
</dbReference>
<evidence type="ECO:0000256" key="1">
    <source>
        <dbReference type="ARBA" id="ARBA00023121"/>
    </source>
</evidence>
<dbReference type="PROSITE" id="PS51480">
    <property type="entry name" value="DHAL"/>
    <property type="match status" value="1"/>
</dbReference>
<dbReference type="AlphaFoldDB" id="A0A0A0ETV1"/>
<dbReference type="Pfam" id="PF02645">
    <property type="entry name" value="DegV"/>
    <property type="match status" value="1"/>
</dbReference>
<dbReference type="Gene3D" id="3.30.1180.10">
    <property type="match status" value="1"/>
</dbReference>
<dbReference type="SMART" id="SM01120">
    <property type="entry name" value="Dak2"/>
    <property type="match status" value="1"/>
</dbReference>
<dbReference type="Pfam" id="PF21645">
    <property type="entry name" value="FakA-like_M"/>
    <property type="match status" value="1"/>
</dbReference>
<dbReference type="Proteomes" id="UP000029998">
    <property type="component" value="Unassembled WGS sequence"/>
</dbReference>
<dbReference type="GO" id="GO:0006071">
    <property type="term" value="P:glycerol metabolic process"/>
    <property type="evidence" value="ECO:0007669"/>
    <property type="project" value="InterPro"/>
</dbReference>
<dbReference type="eggNOG" id="COG1461">
    <property type="taxonomic scope" value="Bacteria"/>
</dbReference>
<proteinExistence type="predicted"/>
<keyword evidence="4" id="KW-1185">Reference proteome</keyword>
<dbReference type="InterPro" id="IPR048394">
    <property type="entry name" value="FakA-like_M"/>
</dbReference>
<dbReference type="STRING" id="1385517.N800_07165"/>
<dbReference type="EMBL" id="AVPU01000023">
    <property type="protein sequence ID" value="KGM53675.1"/>
    <property type="molecule type" value="Genomic_DNA"/>
</dbReference>
<dbReference type="GO" id="GO:0008289">
    <property type="term" value="F:lipid binding"/>
    <property type="evidence" value="ECO:0007669"/>
    <property type="project" value="UniProtKB-KW"/>
</dbReference>
<dbReference type="InterPro" id="IPR033470">
    <property type="entry name" value="FakA-like_C"/>
</dbReference>
<dbReference type="Gene3D" id="1.25.40.340">
    <property type="match status" value="1"/>
</dbReference>
<keyword evidence="1" id="KW-0446">Lipid-binding</keyword>
<organism evidence="3 4">
    <name type="scientific">Lysobacter daejeonensis GH1-9</name>
    <dbReference type="NCBI Taxonomy" id="1385517"/>
    <lineage>
        <taxon>Bacteria</taxon>
        <taxon>Pseudomonadati</taxon>
        <taxon>Pseudomonadota</taxon>
        <taxon>Gammaproteobacteria</taxon>
        <taxon>Lysobacterales</taxon>
        <taxon>Lysobacteraceae</taxon>
        <taxon>Aerolutibacter</taxon>
    </lineage>
</organism>
<accession>A0A0A0ETV1</accession>
<dbReference type="SMART" id="SM01121">
    <property type="entry name" value="Dak1_2"/>
    <property type="match status" value="1"/>
</dbReference>
<dbReference type="InterPro" id="IPR036117">
    <property type="entry name" value="DhaL_dom_sf"/>
</dbReference>
<dbReference type="InterPro" id="IPR043168">
    <property type="entry name" value="DegV_C"/>
</dbReference>
<comment type="caution">
    <text evidence="3">The sequence shown here is derived from an EMBL/GenBank/DDBJ whole genome shotgun (WGS) entry which is preliminary data.</text>
</comment>
<name>A0A0A0ETV1_9GAMM</name>